<name>A0A0D0Y4E4_9LACO</name>
<evidence type="ECO:0000313" key="11">
    <source>
        <dbReference type="Proteomes" id="UP000032279"/>
    </source>
</evidence>
<sequence>MLTIFYFIYGACFASFLSLTAVRLVNHQSIIAPRSHCDQCNHQLKNWQLIPIIGFLVQGGRCHFCHAKISSFSTIAEIGLGIFFTTLQQYSVVQSLTWICASATLIFCAATDVTSHFIYSPCLLGFIPSLALTVHWQQFSISAGLSLGLTILILAITSLLTHGLGLGDIELIIIFQLLLGFTPTMIVLAVSSFASIIYFIITKHKSELAFVPFLAFSFLLVVSWPSLIELAQF</sequence>
<dbReference type="RefSeq" id="WP_044011048.1">
    <property type="nucleotide sequence ID" value="NZ_AWTT01000031.1"/>
</dbReference>
<evidence type="ECO:0000256" key="4">
    <source>
        <dbReference type="ARBA" id="ARBA00022692"/>
    </source>
</evidence>
<evidence type="ECO:0000256" key="7">
    <source>
        <dbReference type="SAM" id="Phobius"/>
    </source>
</evidence>
<keyword evidence="11" id="KW-1185">Reference proteome</keyword>
<dbReference type="Pfam" id="PF06750">
    <property type="entry name" value="A24_N_bact"/>
    <property type="match status" value="1"/>
</dbReference>
<comment type="subcellular location">
    <subcellularLocation>
        <location evidence="1">Cell membrane</location>
        <topology evidence="1">Multi-pass membrane protein</topology>
    </subcellularLocation>
</comment>
<keyword evidence="5 7" id="KW-1133">Transmembrane helix</keyword>
<dbReference type="GO" id="GO:0004190">
    <property type="term" value="F:aspartic-type endopeptidase activity"/>
    <property type="evidence" value="ECO:0007669"/>
    <property type="project" value="InterPro"/>
</dbReference>
<protein>
    <submittedName>
        <fullName evidence="10">Late competence protein ComC, processing protease</fullName>
    </submittedName>
</protein>
<dbReference type="PANTHER" id="PTHR30487">
    <property type="entry name" value="TYPE 4 PREPILIN-LIKE PROTEINS LEADER PEPTIDE-PROCESSING ENZYME"/>
    <property type="match status" value="1"/>
</dbReference>
<evidence type="ECO:0000256" key="2">
    <source>
        <dbReference type="ARBA" id="ARBA00005801"/>
    </source>
</evidence>
<organism evidence="10 11">
    <name type="scientific">Paucilactobacillus wasatchensis</name>
    <dbReference type="NCBI Taxonomy" id="1335616"/>
    <lineage>
        <taxon>Bacteria</taxon>
        <taxon>Bacillati</taxon>
        <taxon>Bacillota</taxon>
        <taxon>Bacilli</taxon>
        <taxon>Lactobacillales</taxon>
        <taxon>Lactobacillaceae</taxon>
        <taxon>Paucilactobacillus</taxon>
    </lineage>
</organism>
<reference evidence="10 11" key="1">
    <citation type="submission" date="2013-08" db="EMBL/GenBank/DDBJ databases">
        <title>Lactobacillus wasatchii sp. WDC04, a late gas producing bacteria isolated from aged chedder cheese.</title>
        <authorList>
            <person name="Oberg C.J."/>
            <person name="Culumber M."/>
            <person name="McMahon D.J."/>
            <person name="Broadbent J.R."/>
            <person name="Oberg T.S."/>
            <person name="Ortaki F."/>
        </authorList>
    </citation>
    <scope>NUCLEOTIDE SEQUENCE [LARGE SCALE GENOMIC DNA]</scope>
    <source>
        <strain evidence="10 11">WDC04</strain>
    </source>
</reference>
<evidence type="ECO:0000259" key="9">
    <source>
        <dbReference type="Pfam" id="PF06750"/>
    </source>
</evidence>
<dbReference type="Proteomes" id="UP000032279">
    <property type="component" value="Unassembled WGS sequence"/>
</dbReference>
<keyword evidence="3" id="KW-1003">Cell membrane</keyword>
<comment type="similarity">
    <text evidence="2">Belongs to the peptidase A24 family.</text>
</comment>
<keyword evidence="6 7" id="KW-0472">Membrane</keyword>
<dbReference type="GO" id="GO:0006465">
    <property type="term" value="P:signal peptide processing"/>
    <property type="evidence" value="ECO:0007669"/>
    <property type="project" value="TreeGrafter"/>
</dbReference>
<keyword evidence="4 7" id="KW-0812">Transmembrane</keyword>
<dbReference type="Pfam" id="PF01478">
    <property type="entry name" value="Peptidase_A24"/>
    <property type="match status" value="1"/>
</dbReference>
<feature type="transmembrane region" description="Helical" evidence="7">
    <location>
        <begin position="143"/>
        <end position="165"/>
    </location>
</feature>
<dbReference type="GO" id="GO:0005886">
    <property type="term" value="C:plasma membrane"/>
    <property type="evidence" value="ECO:0007669"/>
    <property type="project" value="UniProtKB-SubCell"/>
</dbReference>
<dbReference type="EMBL" id="AWTT01000031">
    <property type="protein sequence ID" value="KIS03133.1"/>
    <property type="molecule type" value="Genomic_DNA"/>
</dbReference>
<accession>A0A0D0Y4E4</accession>
<feature type="transmembrane region" description="Helical" evidence="7">
    <location>
        <begin position="117"/>
        <end position="136"/>
    </location>
</feature>
<feature type="domain" description="Prepilin peptidase A24 N-terminal" evidence="9">
    <location>
        <begin position="8"/>
        <end position="87"/>
    </location>
</feature>
<dbReference type="Gene3D" id="1.20.120.1220">
    <property type="match status" value="1"/>
</dbReference>
<gene>
    <name evidence="10" type="primary">comC</name>
    <name evidence="10" type="ORF">WDC_1316</name>
</gene>
<comment type="caution">
    <text evidence="10">The sequence shown here is derived from an EMBL/GenBank/DDBJ whole genome shotgun (WGS) entry which is preliminary data.</text>
</comment>
<dbReference type="STRING" id="1335616.WDC_1316"/>
<proteinExistence type="inferred from homology"/>
<feature type="transmembrane region" description="Helical" evidence="7">
    <location>
        <begin position="6"/>
        <end position="25"/>
    </location>
</feature>
<keyword evidence="10" id="KW-0645">Protease</keyword>
<dbReference type="PATRIC" id="fig|1335616.4.peg.1318"/>
<evidence type="ECO:0000313" key="10">
    <source>
        <dbReference type="EMBL" id="KIS03133.1"/>
    </source>
</evidence>
<dbReference type="PANTHER" id="PTHR30487:SF0">
    <property type="entry name" value="PREPILIN LEADER PEPTIDASE_N-METHYLTRANSFERASE-RELATED"/>
    <property type="match status" value="1"/>
</dbReference>
<dbReference type="InterPro" id="IPR000045">
    <property type="entry name" value="Prepilin_IV_endopep_pep"/>
</dbReference>
<dbReference type="OrthoDB" id="9789291at2"/>
<dbReference type="InterPro" id="IPR050882">
    <property type="entry name" value="Prepilin_peptidase/N-MTase"/>
</dbReference>
<dbReference type="AlphaFoldDB" id="A0A0D0Y4E4"/>
<feature type="transmembrane region" description="Helical" evidence="7">
    <location>
        <begin position="208"/>
        <end position="228"/>
    </location>
</feature>
<evidence type="ECO:0000256" key="1">
    <source>
        <dbReference type="ARBA" id="ARBA00004651"/>
    </source>
</evidence>
<dbReference type="InterPro" id="IPR010627">
    <property type="entry name" value="Prepilin_pept_A24_N"/>
</dbReference>
<feature type="transmembrane region" description="Helical" evidence="7">
    <location>
        <begin position="92"/>
        <end position="111"/>
    </location>
</feature>
<keyword evidence="10" id="KW-0378">Hydrolase</keyword>
<evidence type="ECO:0000259" key="8">
    <source>
        <dbReference type="Pfam" id="PF01478"/>
    </source>
</evidence>
<feature type="transmembrane region" description="Helical" evidence="7">
    <location>
        <begin position="171"/>
        <end position="201"/>
    </location>
</feature>
<evidence type="ECO:0000256" key="6">
    <source>
        <dbReference type="ARBA" id="ARBA00023136"/>
    </source>
</evidence>
<feature type="domain" description="Prepilin type IV endopeptidase peptidase" evidence="8">
    <location>
        <begin position="102"/>
        <end position="200"/>
    </location>
</feature>
<evidence type="ECO:0000256" key="3">
    <source>
        <dbReference type="ARBA" id="ARBA00022475"/>
    </source>
</evidence>
<evidence type="ECO:0000256" key="5">
    <source>
        <dbReference type="ARBA" id="ARBA00022989"/>
    </source>
</evidence>